<dbReference type="EMBL" id="LAJG01000048">
    <property type="protein sequence ID" value="KKB76035.1"/>
    <property type="molecule type" value="Genomic_DNA"/>
</dbReference>
<dbReference type="PATRIC" id="fig|361041.3.peg.3441"/>
<dbReference type="GO" id="GO:0048476">
    <property type="term" value="C:Holliday junction resolvase complex"/>
    <property type="evidence" value="ECO:0007669"/>
    <property type="project" value="UniProtKB-UniRule"/>
</dbReference>
<evidence type="ECO:0000313" key="15">
    <source>
        <dbReference type="EMBL" id="KKB76035.1"/>
    </source>
</evidence>
<evidence type="ECO:0000256" key="9">
    <source>
        <dbReference type="ARBA" id="ARBA00023125"/>
    </source>
</evidence>
<dbReference type="STRING" id="361041.VW35_20125"/>
<keyword evidence="6 13" id="KW-0227">DNA damage</keyword>
<dbReference type="InterPro" id="IPR020563">
    <property type="entry name" value="X-over_junc_endoDNase_Mg_BS"/>
</dbReference>
<feature type="active site" evidence="13">
    <location>
        <position position="11"/>
    </location>
</feature>
<dbReference type="PANTHER" id="PTHR30194:SF3">
    <property type="entry name" value="CROSSOVER JUNCTION ENDODEOXYRIBONUCLEASE RUVC"/>
    <property type="match status" value="1"/>
</dbReference>
<evidence type="ECO:0000256" key="13">
    <source>
        <dbReference type="HAMAP-Rule" id="MF_00034"/>
    </source>
</evidence>
<dbReference type="Proteomes" id="UP000033514">
    <property type="component" value="Unassembled WGS sequence"/>
</dbReference>
<comment type="caution">
    <text evidence="15">The sequence shown here is derived from an EMBL/GenBank/DDBJ whole genome shotgun (WGS) entry which is preliminary data.</text>
</comment>
<dbReference type="GO" id="GO:0003677">
    <property type="term" value="F:DNA binding"/>
    <property type="evidence" value="ECO:0007669"/>
    <property type="project" value="UniProtKB-KW"/>
</dbReference>
<evidence type="ECO:0000313" key="16">
    <source>
        <dbReference type="Proteomes" id="UP000033514"/>
    </source>
</evidence>
<keyword evidence="11 13" id="KW-0234">DNA repair</keyword>
<keyword evidence="9 13" id="KW-0238">DNA-binding</keyword>
<dbReference type="HAMAP" id="MF_00034">
    <property type="entry name" value="RuvC"/>
    <property type="match status" value="1"/>
</dbReference>
<evidence type="ECO:0000256" key="4">
    <source>
        <dbReference type="ARBA" id="ARBA00022723"/>
    </source>
</evidence>
<name>A0A0F5L1H8_9HYPH</name>
<evidence type="ECO:0000256" key="12">
    <source>
        <dbReference type="ARBA" id="ARBA00029354"/>
    </source>
</evidence>
<keyword evidence="3 13" id="KW-0540">Nuclease</keyword>
<dbReference type="Gene3D" id="3.30.420.10">
    <property type="entry name" value="Ribonuclease H-like superfamily/Ribonuclease H"/>
    <property type="match status" value="1"/>
</dbReference>
<keyword evidence="2 13" id="KW-0963">Cytoplasm</keyword>
<evidence type="ECO:0000256" key="11">
    <source>
        <dbReference type="ARBA" id="ARBA00023204"/>
    </source>
</evidence>
<gene>
    <name evidence="13" type="primary">ruvC</name>
    <name evidence="15" type="ORF">VW35_20125</name>
</gene>
<dbReference type="GO" id="GO:0005737">
    <property type="term" value="C:cytoplasm"/>
    <property type="evidence" value="ECO:0007669"/>
    <property type="project" value="UniProtKB-SubCell"/>
</dbReference>
<evidence type="ECO:0000256" key="3">
    <source>
        <dbReference type="ARBA" id="ARBA00022722"/>
    </source>
</evidence>
<dbReference type="PROSITE" id="PS01321">
    <property type="entry name" value="RUVC"/>
    <property type="match status" value="1"/>
</dbReference>
<dbReference type="PANTHER" id="PTHR30194">
    <property type="entry name" value="CROSSOVER JUNCTION ENDODEOXYRIBONUCLEASE RUVC"/>
    <property type="match status" value="1"/>
</dbReference>
<evidence type="ECO:0000256" key="10">
    <source>
        <dbReference type="ARBA" id="ARBA00023172"/>
    </source>
</evidence>
<dbReference type="EC" id="3.1.21.10" evidence="13 14"/>
<dbReference type="GO" id="GO:0000287">
    <property type="term" value="F:magnesium ion binding"/>
    <property type="evidence" value="ECO:0007669"/>
    <property type="project" value="UniProtKB-UniRule"/>
</dbReference>
<dbReference type="InterPro" id="IPR036397">
    <property type="entry name" value="RNaseH_sf"/>
</dbReference>
<proteinExistence type="inferred from homology"/>
<comment type="subcellular location">
    <subcellularLocation>
        <location evidence="13">Cytoplasm</location>
    </subcellularLocation>
</comment>
<keyword evidence="5 13" id="KW-0255">Endonuclease</keyword>
<feature type="active site" evidence="13">
    <location>
        <position position="71"/>
    </location>
</feature>
<feature type="binding site" evidence="13">
    <location>
        <position position="11"/>
    </location>
    <ligand>
        <name>Mg(2+)</name>
        <dbReference type="ChEBI" id="CHEBI:18420"/>
        <label>1</label>
    </ligand>
</feature>
<comment type="function">
    <text evidence="13">The RuvA-RuvB-RuvC complex processes Holliday junction (HJ) DNA during genetic recombination and DNA repair. Endonuclease that resolves HJ intermediates. Cleaves cruciform DNA by making single-stranded nicks across the HJ at symmetrical positions within the homologous arms, yielding a 5'-phosphate and a 3'-hydroxyl group; requires a central core of homology in the junction. The consensus cleavage sequence is 5'-(A/T)TT(C/G)-3'. Cleavage occurs on the 3'-side of the TT dinucleotide at the point of strand exchange. HJ branch migration catalyzed by RuvA-RuvB allows RuvC to scan DNA until it finds its consensus sequence, where it cleaves and resolves the cruciform DNA.</text>
</comment>
<dbReference type="RefSeq" id="WP_046144845.1">
    <property type="nucleotide sequence ID" value="NZ_LAJG01000048.1"/>
</dbReference>
<dbReference type="SUPFAM" id="SSF53098">
    <property type="entry name" value="Ribonuclease H-like"/>
    <property type="match status" value="1"/>
</dbReference>
<evidence type="ECO:0000256" key="8">
    <source>
        <dbReference type="ARBA" id="ARBA00022842"/>
    </source>
</evidence>
<dbReference type="PRINTS" id="PR00696">
    <property type="entry name" value="RSOLVASERUVC"/>
</dbReference>
<sequence length="168" mass="17520">MSRTVRIIGIDPGLRRCGWGVVDAQDNRLSFVAAGTVTPPTDGALADRLVALAAGLAEVLMAHRPDEAAVEETFVNAGPRSALILGQARGVALVTPAQHGLFVAEYATNLVKKSVVGTGHAEKNQVELMVRTLLPTASFKGADAADALAVAICHVHHRVSLKRMGAVA</sequence>
<comment type="similarity">
    <text evidence="1 13">Belongs to the RuvC family.</text>
</comment>
<keyword evidence="16" id="KW-1185">Reference proteome</keyword>
<evidence type="ECO:0000256" key="6">
    <source>
        <dbReference type="ARBA" id="ARBA00022763"/>
    </source>
</evidence>
<dbReference type="Pfam" id="PF02075">
    <property type="entry name" value="RuvC"/>
    <property type="match status" value="1"/>
</dbReference>
<dbReference type="NCBIfam" id="TIGR00228">
    <property type="entry name" value="ruvC"/>
    <property type="match status" value="1"/>
</dbReference>
<evidence type="ECO:0000256" key="14">
    <source>
        <dbReference type="NCBIfam" id="TIGR00228"/>
    </source>
</evidence>
<dbReference type="OrthoDB" id="9805499at2"/>
<evidence type="ECO:0000256" key="5">
    <source>
        <dbReference type="ARBA" id="ARBA00022759"/>
    </source>
</evidence>
<keyword evidence="10 13" id="KW-0233">DNA recombination</keyword>
<feature type="binding site" evidence="13">
    <location>
        <position position="71"/>
    </location>
    <ligand>
        <name>Mg(2+)</name>
        <dbReference type="ChEBI" id="CHEBI:18420"/>
        <label>2</label>
    </ligand>
</feature>
<feature type="active site" evidence="13">
    <location>
        <position position="143"/>
    </location>
</feature>
<dbReference type="CDD" id="cd16962">
    <property type="entry name" value="RuvC"/>
    <property type="match status" value="1"/>
</dbReference>
<keyword evidence="7 13" id="KW-0378">Hydrolase</keyword>
<keyword evidence="4 13" id="KW-0479">Metal-binding</keyword>
<dbReference type="InterPro" id="IPR002176">
    <property type="entry name" value="X-over_junc_endoDNase_RuvC"/>
</dbReference>
<feature type="binding site" evidence="13">
    <location>
        <position position="143"/>
    </location>
    <ligand>
        <name>Mg(2+)</name>
        <dbReference type="ChEBI" id="CHEBI:18420"/>
        <label>1</label>
    </ligand>
</feature>
<evidence type="ECO:0000256" key="7">
    <source>
        <dbReference type="ARBA" id="ARBA00022801"/>
    </source>
</evidence>
<comment type="cofactor">
    <cofactor evidence="13">
        <name>Mg(2+)</name>
        <dbReference type="ChEBI" id="CHEBI:18420"/>
    </cofactor>
    <text evidence="13">Binds 2 Mg(2+) ion per subunit.</text>
</comment>
<dbReference type="GO" id="GO:0006281">
    <property type="term" value="P:DNA repair"/>
    <property type="evidence" value="ECO:0007669"/>
    <property type="project" value="UniProtKB-UniRule"/>
</dbReference>
<dbReference type="AlphaFoldDB" id="A0A0F5L1H8"/>
<dbReference type="FunFam" id="3.30.420.10:FF:000002">
    <property type="entry name" value="Crossover junction endodeoxyribonuclease RuvC"/>
    <property type="match status" value="1"/>
</dbReference>
<evidence type="ECO:0000256" key="2">
    <source>
        <dbReference type="ARBA" id="ARBA00022490"/>
    </source>
</evidence>
<comment type="subunit">
    <text evidence="13">Homodimer which binds Holliday junction (HJ) DNA. The HJ becomes 2-fold symmetrical on binding to RuvC with unstacked arms; it has a different conformation from HJ DNA in complex with RuvA. In the full resolvosome a probable DNA-RuvA(4)-RuvB(12)-RuvC(2) complex forms which resolves the HJ.</text>
</comment>
<dbReference type="GO" id="GO:0008821">
    <property type="term" value="F:crossover junction DNA endonuclease activity"/>
    <property type="evidence" value="ECO:0007669"/>
    <property type="project" value="UniProtKB-UniRule"/>
</dbReference>
<dbReference type="GO" id="GO:0009432">
    <property type="term" value="P:SOS response"/>
    <property type="evidence" value="ECO:0007669"/>
    <property type="project" value="UniProtKB-ARBA"/>
</dbReference>
<protein>
    <recommendedName>
        <fullName evidence="13 14">Crossover junction endodeoxyribonuclease RuvC</fullName>
        <ecNumber evidence="13 14">3.1.21.10</ecNumber>
    </recommendedName>
    <alternativeName>
        <fullName evidence="13">Holliday junction nuclease RuvC</fullName>
    </alternativeName>
    <alternativeName>
        <fullName evidence="13">Holliday junction resolvase RuvC</fullName>
    </alternativeName>
</protein>
<reference evidence="15 16" key="1">
    <citation type="submission" date="2015-03" db="EMBL/GenBank/DDBJ databases">
        <authorList>
            <person name="Hassan Y.I."/>
            <person name="Lepp D."/>
            <person name="Zhou T."/>
        </authorList>
    </citation>
    <scope>NUCLEOTIDE SEQUENCE [LARGE SCALE GENOMIC DNA]</scope>
    <source>
        <strain evidence="15 16">GH2-10</strain>
    </source>
</reference>
<dbReference type="GO" id="GO:0006310">
    <property type="term" value="P:DNA recombination"/>
    <property type="evidence" value="ECO:0007669"/>
    <property type="project" value="UniProtKB-UniRule"/>
</dbReference>
<organism evidence="15 16">
    <name type="scientific">Devosia soli</name>
    <dbReference type="NCBI Taxonomy" id="361041"/>
    <lineage>
        <taxon>Bacteria</taxon>
        <taxon>Pseudomonadati</taxon>
        <taxon>Pseudomonadota</taxon>
        <taxon>Alphaproteobacteria</taxon>
        <taxon>Hyphomicrobiales</taxon>
        <taxon>Devosiaceae</taxon>
        <taxon>Devosia</taxon>
    </lineage>
</organism>
<evidence type="ECO:0000256" key="1">
    <source>
        <dbReference type="ARBA" id="ARBA00009518"/>
    </source>
</evidence>
<dbReference type="InterPro" id="IPR012337">
    <property type="entry name" value="RNaseH-like_sf"/>
</dbReference>
<accession>A0A0F5L1H8</accession>
<keyword evidence="8 13" id="KW-0460">Magnesium</keyword>
<comment type="catalytic activity">
    <reaction evidence="12 13">
        <text>Endonucleolytic cleavage at a junction such as a reciprocal single-stranded crossover between two homologous DNA duplexes (Holliday junction).</text>
        <dbReference type="EC" id="3.1.21.10"/>
    </reaction>
</comment>